<dbReference type="Proteomes" id="UP000694405">
    <property type="component" value="Chromosome 9"/>
</dbReference>
<protein>
    <submittedName>
        <fullName evidence="1">Uncharacterized protein</fullName>
    </submittedName>
</protein>
<evidence type="ECO:0000313" key="1">
    <source>
        <dbReference type="Ensembl" id="ENSMUNP00000007990.2"/>
    </source>
</evidence>
<proteinExistence type="predicted"/>
<accession>A0A8V5HC47</accession>
<reference evidence="1" key="3">
    <citation type="submission" date="2025-09" db="UniProtKB">
        <authorList>
            <consortium name="Ensembl"/>
        </authorList>
    </citation>
    <scope>IDENTIFICATION</scope>
</reference>
<organism evidence="1 2">
    <name type="scientific">Melopsittacus undulatus</name>
    <name type="common">Budgerigar</name>
    <name type="synonym">Psittacus undulatus</name>
    <dbReference type="NCBI Taxonomy" id="13146"/>
    <lineage>
        <taxon>Eukaryota</taxon>
        <taxon>Metazoa</taxon>
        <taxon>Chordata</taxon>
        <taxon>Craniata</taxon>
        <taxon>Vertebrata</taxon>
        <taxon>Euteleostomi</taxon>
        <taxon>Archelosauria</taxon>
        <taxon>Archosauria</taxon>
        <taxon>Dinosauria</taxon>
        <taxon>Saurischia</taxon>
        <taxon>Theropoda</taxon>
        <taxon>Coelurosauria</taxon>
        <taxon>Aves</taxon>
        <taxon>Neognathae</taxon>
        <taxon>Neoaves</taxon>
        <taxon>Telluraves</taxon>
        <taxon>Australaves</taxon>
        <taxon>Psittaciformes</taxon>
        <taxon>Psittaculidae</taxon>
        <taxon>Melopsittacus</taxon>
    </lineage>
</organism>
<sequence length="199" mass="20969">MGPPFTTISAPCLGGGLQAGPLPPSPALCGLSRADGLEVNLLVEWTTAEAQVEALTVPVLHSIDHLLWHAHSEGEVPAHLPHHDGGANVLCLDLYVLARHLLGDLQAVGSVFIPTVLGAIGKGSGQLVHLCLVHFLVHALLEALEDDGDLLGRKSNSLFFPGKPCFLFCLLQTCSSSFTSLHEGSNRGTSFHVLHEGAD</sequence>
<name>A0A8C6N9S8_MELUD</name>
<reference evidence="1" key="2">
    <citation type="submission" date="2025-08" db="UniProtKB">
        <authorList>
            <consortium name="Ensembl"/>
        </authorList>
    </citation>
    <scope>IDENTIFICATION</scope>
</reference>
<accession>A0A8C6N9S8</accession>
<keyword evidence="2" id="KW-1185">Reference proteome</keyword>
<dbReference type="AlphaFoldDB" id="A0A8C6N9S8"/>
<dbReference type="Ensembl" id="ENSMUNT00000009234.2">
    <property type="protein sequence ID" value="ENSMUNP00000007990.2"/>
    <property type="gene ID" value="ENSMUNG00000006387.2"/>
</dbReference>
<reference evidence="1" key="1">
    <citation type="submission" date="2020-03" db="EMBL/GenBank/DDBJ databases">
        <title>Melopsittacus undulatus (budgerigar) genome, bMelUnd1, maternal haplotype with Z.</title>
        <authorList>
            <person name="Gedman G."/>
            <person name="Mountcastle J."/>
            <person name="Haase B."/>
            <person name="Formenti G."/>
            <person name="Wright T."/>
            <person name="Apodaca J."/>
            <person name="Pelan S."/>
            <person name="Chow W."/>
            <person name="Rhie A."/>
            <person name="Howe K."/>
            <person name="Fedrigo O."/>
            <person name="Jarvis E.D."/>
        </authorList>
    </citation>
    <scope>NUCLEOTIDE SEQUENCE [LARGE SCALE GENOMIC DNA]</scope>
</reference>
<evidence type="ECO:0000313" key="2">
    <source>
        <dbReference type="Proteomes" id="UP000694405"/>
    </source>
</evidence>